<evidence type="ECO:0000256" key="2">
    <source>
        <dbReference type="ARBA" id="ARBA00022771"/>
    </source>
</evidence>
<dbReference type="InterPro" id="IPR001841">
    <property type="entry name" value="Znf_RING"/>
</dbReference>
<dbReference type="GeneID" id="14868540"/>
<dbReference type="OrthoDB" id="15327at2759"/>
<evidence type="ECO:0000256" key="1">
    <source>
        <dbReference type="ARBA" id="ARBA00022723"/>
    </source>
</evidence>
<dbReference type="PROSITE" id="PS00518">
    <property type="entry name" value="ZF_RING_1"/>
    <property type="match status" value="1"/>
</dbReference>
<dbReference type="Proteomes" id="UP000007797">
    <property type="component" value="Unassembled WGS sequence"/>
</dbReference>
<evidence type="ECO:0000259" key="5">
    <source>
        <dbReference type="PROSITE" id="PS50089"/>
    </source>
</evidence>
<keyword evidence="7" id="KW-1185">Reference proteome</keyword>
<dbReference type="PANTHER" id="PTHR25462:SF296">
    <property type="entry name" value="MEIOTIC P26, ISOFORM F"/>
    <property type="match status" value="1"/>
</dbReference>
<dbReference type="KEGG" id="dfa:DFA_09014"/>
<feature type="domain" description="RING-type" evidence="5">
    <location>
        <begin position="57"/>
        <end position="96"/>
    </location>
</feature>
<dbReference type="CDD" id="cd19757">
    <property type="entry name" value="Bbox1"/>
    <property type="match status" value="1"/>
</dbReference>
<protein>
    <recommendedName>
        <fullName evidence="5">RING-type domain-containing protein</fullName>
    </recommendedName>
</protein>
<dbReference type="SMART" id="SM00184">
    <property type="entry name" value="RING"/>
    <property type="match status" value="1"/>
</dbReference>
<dbReference type="PANTHER" id="PTHR25462">
    <property type="entry name" value="BONUS, ISOFORM C-RELATED"/>
    <property type="match status" value="1"/>
</dbReference>
<dbReference type="STRING" id="1054147.F4Q6G6"/>
<dbReference type="OMA" id="YDSKSYT"/>
<keyword evidence="1" id="KW-0479">Metal-binding</keyword>
<sequence length="396" mass="45498">MTDIDLPPIIATLMMVKNQPPHYGKNDDISDSSGDEEYRHNKSLFKFISTLSRDLQCPVCLDLLKRPLMLSCLHSFCTSCLPELNINQSITCPVCRAITKLTEKGLDSLPVNRDLSNISDSIKRAFDFCPKFCDSCLDKRVTRKCEQCLSFLCRDCCERAHRGKNSNHNIMISSGSDFDVEHHIEKEDEPDPPAYLPFNITKKKAITIFRDWIGSLWFAPSDLNQNLTVRYVKAVYLPYWVFEACTQTNYGAYIVTGASPIPQITNSNTILANTKFEKRWSKKENIFSHRYCKSTIANEKLIDKDLLNQMNSWEVKLLGYNESMTPDPRILTLAYMVDEKNAWDTTQRKVKQLDREACEEKLHHTIPMGTYKDTFVETSIQTVASQRAFLPVIFKN</sequence>
<evidence type="ECO:0000256" key="3">
    <source>
        <dbReference type="ARBA" id="ARBA00022833"/>
    </source>
</evidence>
<dbReference type="AlphaFoldDB" id="F4Q6G6"/>
<dbReference type="GO" id="GO:0008270">
    <property type="term" value="F:zinc ion binding"/>
    <property type="evidence" value="ECO:0007669"/>
    <property type="project" value="UniProtKB-KW"/>
</dbReference>
<dbReference type="InterPro" id="IPR017907">
    <property type="entry name" value="Znf_RING_CS"/>
</dbReference>
<evidence type="ECO:0000256" key="4">
    <source>
        <dbReference type="PROSITE-ProRule" id="PRU00175"/>
    </source>
</evidence>
<gene>
    <name evidence="6" type="ORF">DFA_09014</name>
</gene>
<keyword evidence="3" id="KW-0862">Zinc</keyword>
<dbReference type="PROSITE" id="PS50089">
    <property type="entry name" value="ZF_RING_2"/>
    <property type="match status" value="1"/>
</dbReference>
<name>F4Q6G6_CACFS</name>
<dbReference type="InterPro" id="IPR018957">
    <property type="entry name" value="Znf_C3HC4_RING-type"/>
</dbReference>
<dbReference type="SUPFAM" id="SSF57850">
    <property type="entry name" value="RING/U-box"/>
    <property type="match status" value="1"/>
</dbReference>
<evidence type="ECO:0000313" key="7">
    <source>
        <dbReference type="Proteomes" id="UP000007797"/>
    </source>
</evidence>
<dbReference type="Pfam" id="PF00097">
    <property type="entry name" value="zf-C3HC4"/>
    <property type="match status" value="1"/>
</dbReference>
<dbReference type="Gene3D" id="3.30.40.10">
    <property type="entry name" value="Zinc/RING finger domain, C3HC4 (zinc finger)"/>
    <property type="match status" value="1"/>
</dbReference>
<accession>F4Q6G6</accession>
<organism evidence="6 7">
    <name type="scientific">Cavenderia fasciculata</name>
    <name type="common">Slime mold</name>
    <name type="synonym">Dictyostelium fasciculatum</name>
    <dbReference type="NCBI Taxonomy" id="261658"/>
    <lineage>
        <taxon>Eukaryota</taxon>
        <taxon>Amoebozoa</taxon>
        <taxon>Evosea</taxon>
        <taxon>Eumycetozoa</taxon>
        <taxon>Dictyostelia</taxon>
        <taxon>Acytosteliales</taxon>
        <taxon>Cavenderiaceae</taxon>
        <taxon>Cavenderia</taxon>
    </lineage>
</organism>
<proteinExistence type="predicted"/>
<dbReference type="InterPro" id="IPR013083">
    <property type="entry name" value="Znf_RING/FYVE/PHD"/>
</dbReference>
<reference evidence="7" key="1">
    <citation type="journal article" date="2011" name="Genome Res.">
        <title>Phylogeny-wide analysis of social amoeba genomes highlights ancient origins for complex intercellular communication.</title>
        <authorList>
            <person name="Heidel A.J."/>
            <person name="Lawal H.M."/>
            <person name="Felder M."/>
            <person name="Schilde C."/>
            <person name="Helps N.R."/>
            <person name="Tunggal B."/>
            <person name="Rivero F."/>
            <person name="John U."/>
            <person name="Schleicher M."/>
            <person name="Eichinger L."/>
            <person name="Platzer M."/>
            <person name="Noegel A.A."/>
            <person name="Schaap P."/>
            <person name="Gloeckner G."/>
        </authorList>
    </citation>
    <scope>NUCLEOTIDE SEQUENCE [LARGE SCALE GENOMIC DNA]</scope>
    <source>
        <strain evidence="7">SH3</strain>
    </source>
</reference>
<evidence type="ECO:0000313" key="6">
    <source>
        <dbReference type="EMBL" id="EGG16476.1"/>
    </source>
</evidence>
<dbReference type="EMBL" id="GL883023">
    <property type="protein sequence ID" value="EGG16476.1"/>
    <property type="molecule type" value="Genomic_DNA"/>
</dbReference>
<dbReference type="RefSeq" id="XP_004354876.1">
    <property type="nucleotide sequence ID" value="XM_004354824.1"/>
</dbReference>
<dbReference type="InterPro" id="IPR047153">
    <property type="entry name" value="TRIM45/56/19-like"/>
</dbReference>
<keyword evidence="2 4" id="KW-0863">Zinc-finger</keyword>